<feature type="region of interest" description="Disordered" evidence="1">
    <location>
        <begin position="1"/>
        <end position="25"/>
    </location>
</feature>
<accession>A0A9K3HYJ2</accession>
<proteinExistence type="predicted"/>
<evidence type="ECO:0000313" key="3">
    <source>
        <dbReference type="Proteomes" id="UP000215914"/>
    </source>
</evidence>
<organism evidence="2 3">
    <name type="scientific">Helianthus annuus</name>
    <name type="common">Common sunflower</name>
    <dbReference type="NCBI Taxonomy" id="4232"/>
    <lineage>
        <taxon>Eukaryota</taxon>
        <taxon>Viridiplantae</taxon>
        <taxon>Streptophyta</taxon>
        <taxon>Embryophyta</taxon>
        <taxon>Tracheophyta</taxon>
        <taxon>Spermatophyta</taxon>
        <taxon>Magnoliopsida</taxon>
        <taxon>eudicotyledons</taxon>
        <taxon>Gunneridae</taxon>
        <taxon>Pentapetalae</taxon>
        <taxon>asterids</taxon>
        <taxon>campanulids</taxon>
        <taxon>Asterales</taxon>
        <taxon>Asteraceae</taxon>
        <taxon>Asteroideae</taxon>
        <taxon>Heliantheae alliance</taxon>
        <taxon>Heliantheae</taxon>
        <taxon>Helianthus</taxon>
    </lineage>
</organism>
<evidence type="ECO:0000313" key="2">
    <source>
        <dbReference type="EMBL" id="KAF5786660.1"/>
    </source>
</evidence>
<reference evidence="2" key="1">
    <citation type="journal article" date="2017" name="Nature">
        <title>The sunflower genome provides insights into oil metabolism, flowering and Asterid evolution.</title>
        <authorList>
            <person name="Badouin H."/>
            <person name="Gouzy J."/>
            <person name="Grassa C.J."/>
            <person name="Murat F."/>
            <person name="Staton S.E."/>
            <person name="Cottret L."/>
            <person name="Lelandais-Briere C."/>
            <person name="Owens G.L."/>
            <person name="Carrere S."/>
            <person name="Mayjonade B."/>
            <person name="Legrand L."/>
            <person name="Gill N."/>
            <person name="Kane N.C."/>
            <person name="Bowers J.E."/>
            <person name="Hubner S."/>
            <person name="Bellec A."/>
            <person name="Berard A."/>
            <person name="Berges H."/>
            <person name="Blanchet N."/>
            <person name="Boniface M.C."/>
            <person name="Brunel D."/>
            <person name="Catrice O."/>
            <person name="Chaidir N."/>
            <person name="Claudel C."/>
            <person name="Donnadieu C."/>
            <person name="Faraut T."/>
            <person name="Fievet G."/>
            <person name="Helmstetter N."/>
            <person name="King M."/>
            <person name="Knapp S.J."/>
            <person name="Lai Z."/>
            <person name="Le Paslier M.C."/>
            <person name="Lippi Y."/>
            <person name="Lorenzon L."/>
            <person name="Mandel J.R."/>
            <person name="Marage G."/>
            <person name="Marchand G."/>
            <person name="Marquand E."/>
            <person name="Bret-Mestries E."/>
            <person name="Morien E."/>
            <person name="Nambeesan S."/>
            <person name="Nguyen T."/>
            <person name="Pegot-Espagnet P."/>
            <person name="Pouilly N."/>
            <person name="Raftis F."/>
            <person name="Sallet E."/>
            <person name="Schiex T."/>
            <person name="Thomas J."/>
            <person name="Vandecasteele C."/>
            <person name="Vares D."/>
            <person name="Vear F."/>
            <person name="Vautrin S."/>
            <person name="Crespi M."/>
            <person name="Mangin B."/>
            <person name="Burke J.M."/>
            <person name="Salse J."/>
            <person name="Munos S."/>
            <person name="Vincourt P."/>
            <person name="Rieseberg L.H."/>
            <person name="Langlade N.B."/>
        </authorList>
    </citation>
    <scope>NUCLEOTIDE SEQUENCE</scope>
    <source>
        <tissue evidence="2">Leaves</tissue>
    </source>
</reference>
<dbReference type="Proteomes" id="UP000215914">
    <property type="component" value="Unassembled WGS sequence"/>
</dbReference>
<dbReference type="AlphaFoldDB" id="A0A9K3HYJ2"/>
<sequence length="59" mass="6646">MVSDKLLSSQDNQPSSPLESHSGLGVHTDSYQMLSRFGQHDQRSQLWFGLCRFSFGSVE</sequence>
<dbReference type="EMBL" id="MNCJ02000325">
    <property type="protein sequence ID" value="KAF5786660.1"/>
    <property type="molecule type" value="Genomic_DNA"/>
</dbReference>
<reference evidence="2" key="2">
    <citation type="submission" date="2020-06" db="EMBL/GenBank/DDBJ databases">
        <title>Helianthus annuus Genome sequencing and assembly Release 2.</title>
        <authorList>
            <person name="Gouzy J."/>
            <person name="Langlade N."/>
            <person name="Munos S."/>
        </authorList>
    </citation>
    <scope>NUCLEOTIDE SEQUENCE</scope>
    <source>
        <tissue evidence="2">Leaves</tissue>
    </source>
</reference>
<dbReference type="Gramene" id="mRNA:HanXRQr2_Chr10g0443621">
    <property type="protein sequence ID" value="mRNA:HanXRQr2_Chr10g0443621"/>
    <property type="gene ID" value="HanXRQr2_Chr10g0443621"/>
</dbReference>
<protein>
    <submittedName>
        <fullName evidence="2">Uncharacterized protein</fullName>
    </submittedName>
</protein>
<name>A0A9K3HYJ2_HELAN</name>
<keyword evidence="3" id="KW-1185">Reference proteome</keyword>
<feature type="compositionally biased region" description="Polar residues" evidence="1">
    <location>
        <begin position="1"/>
        <end position="19"/>
    </location>
</feature>
<comment type="caution">
    <text evidence="2">The sequence shown here is derived from an EMBL/GenBank/DDBJ whole genome shotgun (WGS) entry which is preliminary data.</text>
</comment>
<gene>
    <name evidence="2" type="ORF">HanXRQr2_Chr10g0443621</name>
</gene>
<evidence type="ECO:0000256" key="1">
    <source>
        <dbReference type="SAM" id="MobiDB-lite"/>
    </source>
</evidence>